<evidence type="ECO:0000256" key="4">
    <source>
        <dbReference type="ARBA" id="ARBA00022692"/>
    </source>
</evidence>
<dbReference type="GO" id="GO:0005886">
    <property type="term" value="C:plasma membrane"/>
    <property type="evidence" value="ECO:0007669"/>
    <property type="project" value="UniProtKB-SubCell"/>
</dbReference>
<gene>
    <name evidence="8" type="ORF">Agub_g4513</name>
</gene>
<proteinExistence type="predicted"/>
<dbReference type="Pfam" id="PF25539">
    <property type="entry name" value="Bestrophin_2"/>
    <property type="match status" value="1"/>
</dbReference>
<comment type="caution">
    <text evidence="8">The sequence shown here is derived from an EMBL/GenBank/DDBJ whole genome shotgun (WGS) entry which is preliminary data.</text>
</comment>
<dbReference type="PANTHER" id="PTHR33281:SF19">
    <property type="entry name" value="VOLTAGE-DEPENDENT ANION CHANNEL-FORMING PROTEIN YNEE"/>
    <property type="match status" value="1"/>
</dbReference>
<evidence type="ECO:0000256" key="2">
    <source>
        <dbReference type="ARBA" id="ARBA00022448"/>
    </source>
</evidence>
<evidence type="ECO:0000256" key="6">
    <source>
        <dbReference type="ARBA" id="ARBA00023065"/>
    </source>
</evidence>
<keyword evidence="3" id="KW-1003">Cell membrane</keyword>
<evidence type="ECO:0000256" key="7">
    <source>
        <dbReference type="ARBA" id="ARBA00023136"/>
    </source>
</evidence>
<evidence type="ECO:0000256" key="1">
    <source>
        <dbReference type="ARBA" id="ARBA00004651"/>
    </source>
</evidence>
<sequence length="227" mass="25127">LWSVDAVLHNLRTKRFEPKTVERVYEADVYPAVYDFASWHQHRSRGRYLEHAITLFRSHFFRDLLGPLGALVGAAAAVGAYETARQSGSLPAWLPCFSGGSSDTPFQLTSFALSLMLVFRTNSSYARWLDARQQWGLIVNTARTFARQALTTLPADDSCSELRSAVARWTVAFVRLSKLHLREHGEQQLLQGGDLAGLLTPQEVALLAAAPHAPLAACHVLSALLDR</sequence>
<dbReference type="EMBL" id="BMAR01000005">
    <property type="protein sequence ID" value="GFR43432.1"/>
    <property type="molecule type" value="Genomic_DNA"/>
</dbReference>
<dbReference type="GO" id="GO:0005254">
    <property type="term" value="F:chloride channel activity"/>
    <property type="evidence" value="ECO:0007669"/>
    <property type="project" value="InterPro"/>
</dbReference>
<keyword evidence="7" id="KW-0472">Membrane</keyword>
<keyword evidence="6" id="KW-0406">Ion transport</keyword>
<dbReference type="AlphaFoldDB" id="A0AAD3HJT8"/>
<keyword evidence="9" id="KW-1185">Reference proteome</keyword>
<dbReference type="Proteomes" id="UP001054857">
    <property type="component" value="Unassembled WGS sequence"/>
</dbReference>
<feature type="non-terminal residue" evidence="8">
    <location>
        <position position="227"/>
    </location>
</feature>
<reference evidence="8 9" key="1">
    <citation type="journal article" date="2021" name="Sci. Rep.">
        <title>Genome sequencing of the multicellular alga Astrephomene provides insights into convergent evolution of germ-soma differentiation.</title>
        <authorList>
            <person name="Yamashita S."/>
            <person name="Yamamoto K."/>
            <person name="Matsuzaki R."/>
            <person name="Suzuki S."/>
            <person name="Yamaguchi H."/>
            <person name="Hirooka S."/>
            <person name="Minakuchi Y."/>
            <person name="Miyagishima S."/>
            <person name="Kawachi M."/>
            <person name="Toyoda A."/>
            <person name="Nozaki H."/>
        </authorList>
    </citation>
    <scope>NUCLEOTIDE SEQUENCE [LARGE SCALE GENOMIC DNA]</scope>
    <source>
        <strain evidence="8 9">NIES-4017</strain>
    </source>
</reference>
<keyword evidence="2" id="KW-0813">Transport</keyword>
<protein>
    <submittedName>
        <fullName evidence="8">Uncharacterized protein</fullName>
    </submittedName>
</protein>
<dbReference type="PANTHER" id="PTHR33281">
    <property type="entry name" value="UPF0187 PROTEIN YNEE"/>
    <property type="match status" value="1"/>
</dbReference>
<evidence type="ECO:0000256" key="5">
    <source>
        <dbReference type="ARBA" id="ARBA00022989"/>
    </source>
</evidence>
<evidence type="ECO:0000313" key="8">
    <source>
        <dbReference type="EMBL" id="GFR43432.1"/>
    </source>
</evidence>
<evidence type="ECO:0000256" key="3">
    <source>
        <dbReference type="ARBA" id="ARBA00022475"/>
    </source>
</evidence>
<name>A0AAD3HJT8_9CHLO</name>
<accession>A0AAD3HJT8</accession>
<organism evidence="8 9">
    <name type="scientific">Astrephomene gubernaculifera</name>
    <dbReference type="NCBI Taxonomy" id="47775"/>
    <lineage>
        <taxon>Eukaryota</taxon>
        <taxon>Viridiplantae</taxon>
        <taxon>Chlorophyta</taxon>
        <taxon>core chlorophytes</taxon>
        <taxon>Chlorophyceae</taxon>
        <taxon>CS clade</taxon>
        <taxon>Chlamydomonadales</taxon>
        <taxon>Astrephomenaceae</taxon>
        <taxon>Astrephomene</taxon>
    </lineage>
</organism>
<keyword evidence="5" id="KW-1133">Transmembrane helix</keyword>
<comment type="subcellular location">
    <subcellularLocation>
        <location evidence="1">Cell membrane</location>
        <topology evidence="1">Multi-pass membrane protein</topology>
    </subcellularLocation>
</comment>
<evidence type="ECO:0000313" key="9">
    <source>
        <dbReference type="Proteomes" id="UP001054857"/>
    </source>
</evidence>
<keyword evidence="4" id="KW-0812">Transmembrane</keyword>
<dbReference type="InterPro" id="IPR044669">
    <property type="entry name" value="YneE/VCCN1/2-like"/>
</dbReference>
<feature type="non-terminal residue" evidence="8">
    <location>
        <position position="1"/>
    </location>
</feature>